<proteinExistence type="predicted"/>
<sequence>MPADEKWKANMEKVAFMKTFPGLLSRWEQLAGKTVETVAPLKSKAGAAALICTDGSFVVLPPPSAEPYELGEALQAGRSYLEPKHPEAYIGYDQLLKKDKDAQRTARLENILGAIRNNMEQIPELKDRLKDLVKEWK</sequence>
<evidence type="ECO:0000313" key="1">
    <source>
        <dbReference type="EMBL" id="CBK40997.1"/>
    </source>
</evidence>
<evidence type="ECO:0000313" key="2">
    <source>
        <dbReference type="Proteomes" id="UP000001660"/>
    </source>
</evidence>
<accession>D8PCN8</accession>
<organism evidence="1 2">
    <name type="scientific">Nitrospira defluvii</name>
    <dbReference type="NCBI Taxonomy" id="330214"/>
    <lineage>
        <taxon>Bacteria</taxon>
        <taxon>Pseudomonadati</taxon>
        <taxon>Nitrospirota</taxon>
        <taxon>Nitrospiria</taxon>
        <taxon>Nitrospirales</taxon>
        <taxon>Nitrospiraceae</taxon>
        <taxon>Nitrospira</taxon>
    </lineage>
</organism>
<evidence type="ECO:0008006" key="3">
    <source>
        <dbReference type="Google" id="ProtNLM"/>
    </source>
</evidence>
<dbReference type="AlphaFoldDB" id="D8PCN8"/>
<dbReference type="OrthoDB" id="9788589at2"/>
<dbReference type="Proteomes" id="UP000001660">
    <property type="component" value="Chromosome"/>
</dbReference>
<dbReference type="STRING" id="330214.NIDE1241"/>
<gene>
    <name evidence="1" type="ORF">NIDE1241</name>
</gene>
<name>D8PCN8_9BACT</name>
<dbReference type="HOGENOM" id="CLU_1592543_0_0_0"/>
<reference evidence="1 2" key="1">
    <citation type="journal article" date="2010" name="Proc. Natl. Acad. Sci. U.S.A.">
        <title>A Nitrospira metagenome illuminates the physiology and evolution of globally important nitrite-oxidizing bacteria.</title>
        <authorList>
            <person name="Lucker S."/>
            <person name="Wagner M."/>
            <person name="Maixner F."/>
            <person name="Pelletier E."/>
            <person name="Koch H."/>
            <person name="Vacherie B."/>
            <person name="Rattei T."/>
            <person name="Sinninghe Damste J."/>
            <person name="Spieck E."/>
            <person name="Le Paslier D."/>
            <person name="Daims H."/>
        </authorList>
    </citation>
    <scope>NUCLEOTIDE SEQUENCE [LARGE SCALE GENOMIC DNA]</scope>
</reference>
<dbReference type="EMBL" id="FP929003">
    <property type="protein sequence ID" value="CBK40997.1"/>
    <property type="molecule type" value="Genomic_DNA"/>
</dbReference>
<dbReference type="eggNOG" id="ENOG5033M6W">
    <property type="taxonomic scope" value="Bacteria"/>
</dbReference>
<keyword evidence="2" id="KW-1185">Reference proteome</keyword>
<dbReference type="KEGG" id="nde:NIDE1241"/>
<protein>
    <recommendedName>
        <fullName evidence="3">TFIIS N-terminal domain-containing protein</fullName>
    </recommendedName>
</protein>